<evidence type="ECO:0000313" key="4">
    <source>
        <dbReference type="Proteomes" id="UP000799438"/>
    </source>
</evidence>
<organism evidence="3 4">
    <name type="scientific">Aplosporella prunicola CBS 121167</name>
    <dbReference type="NCBI Taxonomy" id="1176127"/>
    <lineage>
        <taxon>Eukaryota</taxon>
        <taxon>Fungi</taxon>
        <taxon>Dikarya</taxon>
        <taxon>Ascomycota</taxon>
        <taxon>Pezizomycotina</taxon>
        <taxon>Dothideomycetes</taxon>
        <taxon>Dothideomycetes incertae sedis</taxon>
        <taxon>Botryosphaeriales</taxon>
        <taxon>Aplosporellaceae</taxon>
        <taxon>Aplosporella</taxon>
    </lineage>
</organism>
<dbReference type="AlphaFoldDB" id="A0A6A6B0I7"/>
<protein>
    <submittedName>
        <fullName evidence="3">Uncharacterized protein</fullName>
    </submittedName>
</protein>
<dbReference type="GeneID" id="54300063"/>
<evidence type="ECO:0000313" key="3">
    <source>
        <dbReference type="EMBL" id="KAF2137068.1"/>
    </source>
</evidence>
<evidence type="ECO:0000256" key="1">
    <source>
        <dbReference type="SAM" id="MobiDB-lite"/>
    </source>
</evidence>
<dbReference type="EMBL" id="ML995507">
    <property type="protein sequence ID" value="KAF2137068.1"/>
    <property type="molecule type" value="Genomic_DNA"/>
</dbReference>
<dbReference type="Proteomes" id="UP000799438">
    <property type="component" value="Unassembled WGS sequence"/>
</dbReference>
<proteinExistence type="predicted"/>
<reference evidence="3" key="1">
    <citation type="journal article" date="2020" name="Stud. Mycol.">
        <title>101 Dothideomycetes genomes: a test case for predicting lifestyles and emergence of pathogens.</title>
        <authorList>
            <person name="Haridas S."/>
            <person name="Albert R."/>
            <person name="Binder M."/>
            <person name="Bloem J."/>
            <person name="Labutti K."/>
            <person name="Salamov A."/>
            <person name="Andreopoulos B."/>
            <person name="Baker S."/>
            <person name="Barry K."/>
            <person name="Bills G."/>
            <person name="Bluhm B."/>
            <person name="Cannon C."/>
            <person name="Castanera R."/>
            <person name="Culley D."/>
            <person name="Daum C."/>
            <person name="Ezra D."/>
            <person name="Gonzalez J."/>
            <person name="Henrissat B."/>
            <person name="Kuo A."/>
            <person name="Liang C."/>
            <person name="Lipzen A."/>
            <person name="Lutzoni F."/>
            <person name="Magnuson J."/>
            <person name="Mondo S."/>
            <person name="Nolan M."/>
            <person name="Ohm R."/>
            <person name="Pangilinan J."/>
            <person name="Park H.-J."/>
            <person name="Ramirez L."/>
            <person name="Alfaro M."/>
            <person name="Sun H."/>
            <person name="Tritt A."/>
            <person name="Yoshinaga Y."/>
            <person name="Zwiers L.-H."/>
            <person name="Turgeon B."/>
            <person name="Goodwin S."/>
            <person name="Spatafora J."/>
            <person name="Crous P."/>
            <person name="Grigoriev I."/>
        </authorList>
    </citation>
    <scope>NUCLEOTIDE SEQUENCE</scope>
    <source>
        <strain evidence="3">CBS 121167</strain>
    </source>
</reference>
<feature type="region of interest" description="Disordered" evidence="1">
    <location>
        <begin position="21"/>
        <end position="99"/>
    </location>
</feature>
<dbReference type="RefSeq" id="XP_033392786.1">
    <property type="nucleotide sequence ID" value="XM_033542566.1"/>
</dbReference>
<gene>
    <name evidence="3" type="ORF">K452DRAFT_302232</name>
</gene>
<keyword evidence="4" id="KW-1185">Reference proteome</keyword>
<feature type="chain" id="PRO_5025597615" evidence="2">
    <location>
        <begin position="20"/>
        <end position="99"/>
    </location>
</feature>
<evidence type="ECO:0000256" key="2">
    <source>
        <dbReference type="SAM" id="SignalP"/>
    </source>
</evidence>
<name>A0A6A6B0I7_9PEZI</name>
<feature type="compositionally biased region" description="Basic and acidic residues" evidence="1">
    <location>
        <begin position="52"/>
        <end position="91"/>
    </location>
</feature>
<feature type="signal peptide" evidence="2">
    <location>
        <begin position="1"/>
        <end position="19"/>
    </location>
</feature>
<accession>A0A6A6B0I7</accession>
<sequence>MPRDRQPLFLALALANVSAERFGSAPFTWETVSGRSDPYWGGNMSDDEDEGDKGGDKGGDDKAGDDKGSDDRVGDDDQKPDAEPSSKDKRPASKGKQPA</sequence>
<keyword evidence="2" id="KW-0732">Signal</keyword>